<dbReference type="AlphaFoldDB" id="A0AAN7PS05"/>
<dbReference type="InterPro" id="IPR021842">
    <property type="entry name" value="DUF3435"/>
</dbReference>
<organism evidence="2 3">
    <name type="scientific">Lithohypha guttulata</name>
    <dbReference type="NCBI Taxonomy" id="1690604"/>
    <lineage>
        <taxon>Eukaryota</taxon>
        <taxon>Fungi</taxon>
        <taxon>Dikarya</taxon>
        <taxon>Ascomycota</taxon>
        <taxon>Pezizomycotina</taxon>
        <taxon>Eurotiomycetes</taxon>
        <taxon>Chaetothyriomycetidae</taxon>
        <taxon>Chaetothyriales</taxon>
        <taxon>Trichomeriaceae</taxon>
        <taxon>Lithohypha</taxon>
    </lineage>
</organism>
<evidence type="ECO:0000313" key="2">
    <source>
        <dbReference type="EMBL" id="KAK5080195.1"/>
    </source>
</evidence>
<sequence>MSTILLVRDQERSQVDGICNASSEHGFRREQDSELRLEVVSHEKNARDVERDLVRKTRGYHEKIAGTTTTMVRKPIAPGTNHFYQVMLREWDLFLVEYDGLHDPTNIKTAKDFVLYFTSGRRGRNEPGGRLTKAYAHTAWKSFMAAWGRKHHISFSKSHQDTILNFINGGEHDEGPNLTHKARPIRNFTRDDFLICVQQLWQNDWHDFVHERYRVGLHLLLLLHCNTSGRRAEYEKELRYGDIILAVVWLEKADQPQLVIDFRRTKAKGLQNWEREQPQHMLYELVGLPFYCNSVAFFMAAALADDVLRDYHSWEEICAISKPLHQKHVIIEYAPDKCRWPLFPRSFRDKHLDHSRSSVSLASEALLNLGFRAGFRDNLTLHAARREVLLQVDNYGYSCNERMRFAAHINPNTYRRSYQTAIPLVDGQASYFQYEPNNAELHALRRSYLWRRNPHHQPTLKEATRMAVCDAREQDEEDDDLLVTWDPVARQKVYDQRRQQRDSLLREQIDMAPPQQGQPYESDFVQTRKVMPERDRLAVNLFREGSLRDEIGQSVMADLVALCRNQRQPTYCQGLNASGSRCDTCQKTCPAGDEHSWWSHLYRCRKRSICRDKSFAEFCFLCFTWYDDAVTWQAHGQEHMQDLPLKCNMAIFRCNVVRPALCPSCLRDKKFHQFVNLTSWKSHLHDHVLGDKLDRCPHPRCVDTHSSSRREDILDHLADVHEIRFESKKRKRYLHRDSEDHGRQKLSFLYINPAVVATPPKVVQAGDNLGGVEVQDMGKLEKRKIPDARSGRTKSSTPVAVSGPTTVQEESDYRQDDSQLVTIDAIGDAESHSAHGCLSRGHNAAGNVYAGKSLQRKIAQEVVSITINVPPVPDWWYTDGIPCVDVPSSDDDRATIPKVPESRVALEKSRRGRPRGSRNRKTLLRERRRARVEQA</sequence>
<evidence type="ECO:0000313" key="3">
    <source>
        <dbReference type="Proteomes" id="UP001309876"/>
    </source>
</evidence>
<protein>
    <submittedName>
        <fullName evidence="2">Uncharacterized protein</fullName>
    </submittedName>
</protein>
<feature type="region of interest" description="Disordered" evidence="1">
    <location>
        <begin position="786"/>
        <end position="816"/>
    </location>
</feature>
<feature type="compositionally biased region" description="Basic residues" evidence="1">
    <location>
        <begin position="910"/>
        <end position="935"/>
    </location>
</feature>
<dbReference type="Pfam" id="PF11917">
    <property type="entry name" value="DUF3435"/>
    <property type="match status" value="1"/>
</dbReference>
<accession>A0AAN7PS05</accession>
<reference evidence="2 3" key="1">
    <citation type="submission" date="2023-08" db="EMBL/GenBank/DDBJ databases">
        <title>Black Yeasts Isolated from many extreme environments.</title>
        <authorList>
            <person name="Coleine C."/>
            <person name="Stajich J.E."/>
            <person name="Selbmann L."/>
        </authorList>
    </citation>
    <scope>NUCLEOTIDE SEQUENCE [LARGE SCALE GENOMIC DNA]</scope>
    <source>
        <strain evidence="2 3">CCFEE 5910</strain>
    </source>
</reference>
<evidence type="ECO:0000256" key="1">
    <source>
        <dbReference type="SAM" id="MobiDB-lite"/>
    </source>
</evidence>
<dbReference type="EMBL" id="JAVRRJ010000019">
    <property type="protein sequence ID" value="KAK5080195.1"/>
    <property type="molecule type" value="Genomic_DNA"/>
</dbReference>
<gene>
    <name evidence="2" type="ORF">LTR05_008762</name>
</gene>
<feature type="region of interest" description="Disordered" evidence="1">
    <location>
        <begin position="888"/>
        <end position="935"/>
    </location>
</feature>
<dbReference type="PANTHER" id="PTHR37535:SF3">
    <property type="entry name" value="FLUG DOMAIN-CONTAINING PROTEIN"/>
    <property type="match status" value="1"/>
</dbReference>
<dbReference type="Proteomes" id="UP001309876">
    <property type="component" value="Unassembled WGS sequence"/>
</dbReference>
<keyword evidence="3" id="KW-1185">Reference proteome</keyword>
<dbReference type="PANTHER" id="PTHR37535">
    <property type="entry name" value="FLUG DOMAIN PROTEIN"/>
    <property type="match status" value="1"/>
</dbReference>
<feature type="compositionally biased region" description="Polar residues" evidence="1">
    <location>
        <begin position="793"/>
        <end position="808"/>
    </location>
</feature>
<feature type="compositionally biased region" description="Basic and acidic residues" evidence="1">
    <location>
        <begin position="890"/>
        <end position="909"/>
    </location>
</feature>
<name>A0AAN7PS05_9EURO</name>
<proteinExistence type="predicted"/>
<comment type="caution">
    <text evidence="2">The sequence shown here is derived from an EMBL/GenBank/DDBJ whole genome shotgun (WGS) entry which is preliminary data.</text>
</comment>